<protein>
    <recommendedName>
        <fullName evidence="3">DUF4082 domain-containing protein</fullName>
    </recommendedName>
</protein>
<dbReference type="InterPro" id="IPR025141">
    <property type="entry name" value="DUF4082"/>
</dbReference>
<accession>A0A8J3ZCV1</accession>
<dbReference type="Pfam" id="PF13313">
    <property type="entry name" value="DUF4082"/>
    <property type="match status" value="1"/>
</dbReference>
<evidence type="ECO:0000259" key="3">
    <source>
        <dbReference type="Pfam" id="PF13313"/>
    </source>
</evidence>
<proteinExistence type="predicted"/>
<dbReference type="SUPFAM" id="SSF51126">
    <property type="entry name" value="Pectin lyase-like"/>
    <property type="match status" value="1"/>
</dbReference>
<dbReference type="Proteomes" id="UP000612585">
    <property type="component" value="Unassembled WGS sequence"/>
</dbReference>
<feature type="signal peptide" evidence="2">
    <location>
        <begin position="1"/>
        <end position="22"/>
    </location>
</feature>
<sequence>MGTVALVAFAVTVFGIMTSSHAETTTVSLWTDADTPATVDAGDAQAVELGMRFRADSAGSVTGVRFYKAAANTGPHTGSLWDGDGALLATVTFSGETASGWQTATFAQPVTIAANRFYVVSYHTATGHYSGDNNGFAQARDRAPLHAPATANGVYRYGSGGFPTSTWAATNYWVDVTFSPSGAVDPSPSTSQPPPSGDFPNESNTGVPAGVQPTPYTGSCDFRTDNQVIDGKVVDCGGILVYATNVTFRNSVVLSAILTNADDASVTVENSEVRAGATSYAGVGGSHLTVLGSEITGGQHSVHCGGNCLVQDSYLHGQYNDPNDAFHNNGFLSNGGATMVVRHNTLWCSPVDNTMGGGCSTNLSLFGDFAPITNVTVEGNYFHATPGGYCGSFGYNPSKQFGSNPTGVVVRNNVFERGTNNRCGAYGPATSFLATGAGNAWTGNTWADGATVDPD</sequence>
<reference evidence="4" key="1">
    <citation type="submission" date="2021-01" db="EMBL/GenBank/DDBJ databases">
        <title>Whole genome shotgun sequence of Virgisporangium aurantiacum NBRC 16421.</title>
        <authorList>
            <person name="Komaki H."/>
            <person name="Tamura T."/>
        </authorList>
    </citation>
    <scope>NUCLEOTIDE SEQUENCE</scope>
    <source>
        <strain evidence="4">NBRC 16421</strain>
    </source>
</reference>
<feature type="chain" id="PRO_5035198888" description="DUF4082 domain-containing protein" evidence="2">
    <location>
        <begin position="23"/>
        <end position="455"/>
    </location>
</feature>
<evidence type="ECO:0000256" key="2">
    <source>
        <dbReference type="SAM" id="SignalP"/>
    </source>
</evidence>
<evidence type="ECO:0000313" key="4">
    <source>
        <dbReference type="EMBL" id="GIJ59286.1"/>
    </source>
</evidence>
<evidence type="ECO:0000256" key="1">
    <source>
        <dbReference type="SAM" id="MobiDB-lite"/>
    </source>
</evidence>
<organism evidence="4 5">
    <name type="scientific">Virgisporangium aurantiacum</name>
    <dbReference type="NCBI Taxonomy" id="175570"/>
    <lineage>
        <taxon>Bacteria</taxon>
        <taxon>Bacillati</taxon>
        <taxon>Actinomycetota</taxon>
        <taxon>Actinomycetes</taxon>
        <taxon>Micromonosporales</taxon>
        <taxon>Micromonosporaceae</taxon>
        <taxon>Virgisporangium</taxon>
    </lineage>
</organism>
<dbReference type="InterPro" id="IPR011050">
    <property type="entry name" value="Pectin_lyase_fold/virulence"/>
</dbReference>
<dbReference type="AlphaFoldDB" id="A0A8J3ZCV1"/>
<keyword evidence="5" id="KW-1185">Reference proteome</keyword>
<feature type="region of interest" description="Disordered" evidence="1">
    <location>
        <begin position="183"/>
        <end position="216"/>
    </location>
</feature>
<name>A0A8J3ZCV1_9ACTN</name>
<comment type="caution">
    <text evidence="4">The sequence shown here is derived from an EMBL/GenBank/DDBJ whole genome shotgun (WGS) entry which is preliminary data.</text>
</comment>
<feature type="domain" description="DUF4082" evidence="3">
    <location>
        <begin position="34"/>
        <end position="174"/>
    </location>
</feature>
<evidence type="ECO:0000313" key="5">
    <source>
        <dbReference type="Proteomes" id="UP000612585"/>
    </source>
</evidence>
<gene>
    <name evidence="4" type="ORF">Vau01_068020</name>
</gene>
<keyword evidence="2" id="KW-0732">Signal</keyword>
<dbReference type="EMBL" id="BOPG01000045">
    <property type="protein sequence ID" value="GIJ59286.1"/>
    <property type="molecule type" value="Genomic_DNA"/>
</dbReference>